<dbReference type="InterPro" id="IPR001844">
    <property type="entry name" value="Cpn60/GroEL"/>
</dbReference>
<dbReference type="Proteomes" id="UP000886523">
    <property type="component" value="Unassembled WGS sequence"/>
</dbReference>
<evidence type="ECO:0000256" key="2">
    <source>
        <dbReference type="ARBA" id="ARBA00023186"/>
    </source>
</evidence>
<keyword evidence="4" id="KW-1185">Reference proteome</keyword>
<evidence type="ECO:0008006" key="5">
    <source>
        <dbReference type="Google" id="ProtNLM"/>
    </source>
</evidence>
<feature type="non-terminal residue" evidence="3">
    <location>
        <position position="1"/>
    </location>
</feature>
<organism evidence="3 4">
    <name type="scientific">Hydnum rufescens UP504</name>
    <dbReference type="NCBI Taxonomy" id="1448309"/>
    <lineage>
        <taxon>Eukaryota</taxon>
        <taxon>Fungi</taxon>
        <taxon>Dikarya</taxon>
        <taxon>Basidiomycota</taxon>
        <taxon>Agaricomycotina</taxon>
        <taxon>Agaricomycetes</taxon>
        <taxon>Cantharellales</taxon>
        <taxon>Hydnaceae</taxon>
        <taxon>Hydnum</taxon>
    </lineage>
</organism>
<comment type="caution">
    <text evidence="3">The sequence shown here is derived from an EMBL/GenBank/DDBJ whole genome shotgun (WGS) entry which is preliminary data.</text>
</comment>
<evidence type="ECO:0000313" key="3">
    <source>
        <dbReference type="EMBL" id="KAF9503753.1"/>
    </source>
</evidence>
<dbReference type="Gene3D" id="3.30.260.10">
    <property type="entry name" value="TCP-1-like chaperonin intermediate domain"/>
    <property type="match status" value="1"/>
</dbReference>
<dbReference type="PANTHER" id="PTHR45633">
    <property type="entry name" value="60 KDA HEAT SHOCK PROTEIN, MITOCHONDRIAL"/>
    <property type="match status" value="1"/>
</dbReference>
<dbReference type="PRINTS" id="PR00298">
    <property type="entry name" value="CHAPERONIN60"/>
</dbReference>
<dbReference type="GO" id="GO:0140662">
    <property type="term" value="F:ATP-dependent protein folding chaperone"/>
    <property type="evidence" value="ECO:0007669"/>
    <property type="project" value="InterPro"/>
</dbReference>
<comment type="similarity">
    <text evidence="1">Belongs to the chaperonin (HSP60) family.</text>
</comment>
<protein>
    <recommendedName>
        <fullName evidence="5">Heat shock protein 60</fullName>
    </recommendedName>
</protein>
<dbReference type="Gene3D" id="3.50.7.10">
    <property type="entry name" value="GroEL"/>
    <property type="match status" value="1"/>
</dbReference>
<dbReference type="GO" id="GO:0042026">
    <property type="term" value="P:protein refolding"/>
    <property type="evidence" value="ECO:0007669"/>
    <property type="project" value="InterPro"/>
</dbReference>
<keyword evidence="2" id="KW-0143">Chaperone</keyword>
<dbReference type="InterPro" id="IPR027410">
    <property type="entry name" value="TCP-1-like_intermed_sf"/>
</dbReference>
<dbReference type="InterPro" id="IPR027413">
    <property type="entry name" value="GROEL-like_equatorial_sf"/>
</dbReference>
<evidence type="ECO:0000313" key="4">
    <source>
        <dbReference type="Proteomes" id="UP000886523"/>
    </source>
</evidence>
<proteinExistence type="inferred from homology"/>
<gene>
    <name evidence="3" type="ORF">BS47DRAFT_1445960</name>
</gene>
<dbReference type="OrthoDB" id="1733909at2759"/>
<dbReference type="SUPFAM" id="SSF52029">
    <property type="entry name" value="GroEL apical domain-like"/>
    <property type="match status" value="1"/>
</dbReference>
<accession>A0A9P6DM56</accession>
<sequence length="174" mass="18626">ALQDSPPQYLLDIFVDGEGLAACILTKLRGQLNVCGIKAPGFGDNRRSILGDLGLLTGGTVFSDDLEIKLGKAVHDLLGSTDHDSIPNEDTIYLNGDSGNTVQTLLRDPTMSEFNKTKPLERLLKLSRRVAVIKVGSHLEVEIGEKDQDDDALDATRAAVEYGVVPDGGVAVLK</sequence>
<name>A0A9P6DM56_9AGAM</name>
<reference evidence="3" key="1">
    <citation type="journal article" date="2020" name="Nat. Commun.">
        <title>Large-scale genome sequencing of mycorrhizal fungi provides insights into the early evolution of symbiotic traits.</title>
        <authorList>
            <person name="Miyauchi S."/>
            <person name="Kiss E."/>
            <person name="Kuo A."/>
            <person name="Drula E."/>
            <person name="Kohler A."/>
            <person name="Sanchez-Garcia M."/>
            <person name="Morin E."/>
            <person name="Andreopoulos B."/>
            <person name="Barry K.W."/>
            <person name="Bonito G."/>
            <person name="Buee M."/>
            <person name="Carver A."/>
            <person name="Chen C."/>
            <person name="Cichocki N."/>
            <person name="Clum A."/>
            <person name="Culley D."/>
            <person name="Crous P.W."/>
            <person name="Fauchery L."/>
            <person name="Girlanda M."/>
            <person name="Hayes R.D."/>
            <person name="Keri Z."/>
            <person name="LaButti K."/>
            <person name="Lipzen A."/>
            <person name="Lombard V."/>
            <person name="Magnuson J."/>
            <person name="Maillard F."/>
            <person name="Murat C."/>
            <person name="Nolan M."/>
            <person name="Ohm R.A."/>
            <person name="Pangilinan J."/>
            <person name="Pereira M.F."/>
            <person name="Perotto S."/>
            <person name="Peter M."/>
            <person name="Pfister S."/>
            <person name="Riley R."/>
            <person name="Sitrit Y."/>
            <person name="Stielow J.B."/>
            <person name="Szollosi G."/>
            <person name="Zifcakova L."/>
            <person name="Stursova M."/>
            <person name="Spatafora J.W."/>
            <person name="Tedersoo L."/>
            <person name="Vaario L.M."/>
            <person name="Yamada A."/>
            <person name="Yan M."/>
            <person name="Wang P."/>
            <person name="Xu J."/>
            <person name="Bruns T."/>
            <person name="Baldrian P."/>
            <person name="Vilgalys R."/>
            <person name="Dunand C."/>
            <person name="Henrissat B."/>
            <person name="Grigoriev I.V."/>
            <person name="Hibbett D."/>
            <person name="Nagy L.G."/>
            <person name="Martin F.M."/>
        </authorList>
    </citation>
    <scope>NUCLEOTIDE SEQUENCE</scope>
    <source>
        <strain evidence="3">UP504</strain>
    </source>
</reference>
<dbReference type="AlphaFoldDB" id="A0A9P6DM56"/>
<dbReference type="Gene3D" id="1.10.560.10">
    <property type="entry name" value="GroEL-like equatorial domain"/>
    <property type="match status" value="1"/>
</dbReference>
<evidence type="ECO:0000256" key="1">
    <source>
        <dbReference type="ARBA" id="ARBA00006607"/>
    </source>
</evidence>
<dbReference type="EMBL" id="MU129305">
    <property type="protein sequence ID" value="KAF9503753.1"/>
    <property type="molecule type" value="Genomic_DNA"/>
</dbReference>
<dbReference type="InterPro" id="IPR027409">
    <property type="entry name" value="GroEL-like_apical_dom_sf"/>
</dbReference>